<feature type="region of interest" description="Disordered" evidence="4">
    <location>
        <begin position="104"/>
        <end position="125"/>
    </location>
</feature>
<dbReference type="EMBL" id="JACJSG010000006">
    <property type="protein sequence ID" value="MBD2500234.1"/>
    <property type="molecule type" value="Genomic_DNA"/>
</dbReference>
<keyword evidence="6" id="KW-1185">Reference proteome</keyword>
<evidence type="ECO:0000256" key="1">
    <source>
        <dbReference type="ARBA" id="ARBA00007257"/>
    </source>
</evidence>
<evidence type="ECO:0000256" key="2">
    <source>
        <dbReference type="ARBA" id="ARBA00022525"/>
    </source>
</evidence>
<dbReference type="Gene3D" id="2.60.40.10">
    <property type="entry name" value="Immunoglobulins"/>
    <property type="match status" value="2"/>
</dbReference>
<organism evidence="5 6">
    <name type="scientific">Anabaena azotica FACHB-119</name>
    <dbReference type="NCBI Taxonomy" id="947527"/>
    <lineage>
        <taxon>Bacteria</taxon>
        <taxon>Bacillati</taxon>
        <taxon>Cyanobacteriota</taxon>
        <taxon>Cyanophyceae</taxon>
        <taxon>Nostocales</taxon>
        <taxon>Nostocaceae</taxon>
        <taxon>Anabaena</taxon>
        <taxon>Anabaena azotica</taxon>
    </lineage>
</organism>
<keyword evidence="2" id="KW-0964">Secreted</keyword>
<feature type="region of interest" description="Disordered" evidence="4">
    <location>
        <begin position="280"/>
        <end position="302"/>
    </location>
</feature>
<gene>
    <name evidence="5" type="ORF">H6G83_06300</name>
</gene>
<dbReference type="SUPFAM" id="SSF49478">
    <property type="entry name" value="Cna protein B-type domain"/>
    <property type="match status" value="2"/>
</dbReference>
<name>A0ABR8CZ67_9NOST</name>
<reference evidence="5 6" key="1">
    <citation type="journal article" date="2020" name="ISME J.">
        <title>Comparative genomics reveals insights into cyanobacterial evolution and habitat adaptation.</title>
        <authorList>
            <person name="Chen M.Y."/>
            <person name="Teng W.K."/>
            <person name="Zhao L."/>
            <person name="Hu C.X."/>
            <person name="Zhou Y.K."/>
            <person name="Han B.P."/>
            <person name="Song L.R."/>
            <person name="Shu W.S."/>
        </authorList>
    </citation>
    <scope>NUCLEOTIDE SEQUENCE [LARGE SCALE GENOMIC DNA]</scope>
    <source>
        <strain evidence="5 6">FACHB-119</strain>
    </source>
</reference>
<dbReference type="RefSeq" id="WP_190468606.1">
    <property type="nucleotide sequence ID" value="NZ_JACJSG010000006.1"/>
</dbReference>
<dbReference type="PANTHER" id="PTHR36108">
    <property type="entry name" value="COLOSSIN-B-RELATED"/>
    <property type="match status" value="1"/>
</dbReference>
<comment type="similarity">
    <text evidence="1">Belongs to the serine-aspartate repeat-containing protein (SDr) family.</text>
</comment>
<evidence type="ECO:0000313" key="6">
    <source>
        <dbReference type="Proteomes" id="UP000661112"/>
    </source>
</evidence>
<evidence type="ECO:0000256" key="4">
    <source>
        <dbReference type="SAM" id="MobiDB-lite"/>
    </source>
</evidence>
<comment type="caution">
    <text evidence="5">The sequence shown here is derived from an EMBL/GenBank/DDBJ whole genome shotgun (WGS) entry which is preliminary data.</text>
</comment>
<dbReference type="Pfam" id="PF13620">
    <property type="entry name" value="CarboxypepD_reg"/>
    <property type="match status" value="1"/>
</dbReference>
<protein>
    <submittedName>
        <fullName evidence="5">Carboxypeptidase regulatory-like domain-containing protein</fullName>
    </submittedName>
</protein>
<proteinExistence type="inferred from homology"/>
<sequence length="1012" mass="110802">MFYQAYTPPPVTDIIQSEDGSCKRLVDANILQENRSINQTISKPNPPESLPTEFSGKVLDRSCNQIQANEAKADFQIANVDESSLKSGDNQVVVNRETAITQDNHSGDIQNSNNLANDAKNPITNVKDTVNNPIKNEQLTNKLTTQDSKTVVEKKPSEPSLKLDNILANGKTLLVSVISRGQEIGSLEILPEGNSLLIPLDDLAKIAGLEVTKNGDQTQIKTPLGIVNLVEADLKKVEGITYISETVLKEKLLTDIKLNTSDLALNVDFPWRRGAGESRAQAADLQPEVRPPSSGLSSLRQELNYSNNSGNSNWNTSTLLGGRLAGGSWRLRLDNNFVTNPQLTEYFYFRRSGRFLYQVGKQQLNINPVFSSLSLTGLQFGYTNLPETRFSTNYSASELLPRRSQPSQGFRGVVPPASFVQLRVGGAIFAQQQVGLSGEYDFPDVLLPTGRTNEIELWIFDRNNPNIPIEIRSVSLNSSDLLLPAGGNVQLAGLGVTGNWVQNNLLDDFSSTQEGKFTGFYQIRQGISNNLTLEAGVQLLPETTQAQAGFAWRLANPLILSANVGTSSGELGYRADLDFQLKNWRVIGVSESYPQRYFNYSGYSNTINNDRSNHSLDVSYKFSNDFTLGFVARSYKNQNDYTNYILPSFSLRAGRNLFFTGLPSYNGDYTFNASYQPTRNTRLLFNAFGNVYNSNLSYDFSQQFGLSFGTESGGDLPTRYTLTLNRNAQTLSGLSWRLGLGYRDGEIGPVIGASMRLIPGLFARIDYQGIPSRARNIFGNSNDERLTISLVSDLSFAGGRVSPAEYTSIGKDSGAIAGRVVVIGGRNGLDLSGATIRVYNKFGRDVGATEIDSQGNFFIGNLREGNYLVQIDPDGLPVELAVQKTSIVAEVASSAVTNLNFPVRLEYGMAGKITDASGQPLSGLELELIDAQGKRVATAVSDEFGLYRIDGIPVGKYTLRVPQQANITSNTNLPQLDVAISQDFIYGQDLKLPISASVKQIPDDSQTPNPEK</sequence>
<dbReference type="Proteomes" id="UP000661112">
    <property type="component" value="Unassembled WGS sequence"/>
</dbReference>
<dbReference type="PANTHER" id="PTHR36108:SF13">
    <property type="entry name" value="COLOSSIN-B-RELATED"/>
    <property type="match status" value="1"/>
</dbReference>
<evidence type="ECO:0000313" key="5">
    <source>
        <dbReference type="EMBL" id="MBD2500234.1"/>
    </source>
</evidence>
<evidence type="ECO:0000256" key="3">
    <source>
        <dbReference type="ARBA" id="ARBA00022729"/>
    </source>
</evidence>
<keyword evidence="3" id="KW-0732">Signal</keyword>
<dbReference type="InterPro" id="IPR013783">
    <property type="entry name" value="Ig-like_fold"/>
</dbReference>
<accession>A0ABR8CZ67</accession>